<keyword evidence="3" id="KW-1185">Reference proteome</keyword>
<organism evidence="2 3">
    <name type="scientific">Pseudooceanicola spongiae</name>
    <dbReference type="NCBI Taxonomy" id="2613965"/>
    <lineage>
        <taxon>Bacteria</taxon>
        <taxon>Pseudomonadati</taxon>
        <taxon>Pseudomonadota</taxon>
        <taxon>Alphaproteobacteria</taxon>
        <taxon>Rhodobacterales</taxon>
        <taxon>Paracoccaceae</taxon>
        <taxon>Pseudooceanicola</taxon>
    </lineage>
</organism>
<keyword evidence="1" id="KW-1133">Transmembrane helix</keyword>
<dbReference type="Proteomes" id="UP000594118">
    <property type="component" value="Chromosome"/>
</dbReference>
<evidence type="ECO:0000256" key="1">
    <source>
        <dbReference type="SAM" id="Phobius"/>
    </source>
</evidence>
<dbReference type="RefSeq" id="WP_193083307.1">
    <property type="nucleotide sequence ID" value="NZ_CP045201.1"/>
</dbReference>
<keyword evidence="1" id="KW-0812">Transmembrane</keyword>
<evidence type="ECO:0000313" key="3">
    <source>
        <dbReference type="Proteomes" id="UP000594118"/>
    </source>
</evidence>
<evidence type="ECO:0000313" key="2">
    <source>
        <dbReference type="EMBL" id="QOL80990.1"/>
    </source>
</evidence>
<sequence length="71" mass="7501">MEWMIWIGAAVSLLGLVSLVWSIIMVTRAKRHAADDDALRAAIKAAMPYNMGGMALSVLGLMAVIAGISLS</sequence>
<feature type="transmembrane region" description="Helical" evidence="1">
    <location>
        <begin position="47"/>
        <end position="70"/>
    </location>
</feature>
<feature type="transmembrane region" description="Helical" evidence="1">
    <location>
        <begin position="6"/>
        <end position="26"/>
    </location>
</feature>
<dbReference type="KEGG" id="pshq:F3W81_09310"/>
<dbReference type="AlphaFoldDB" id="A0A7L9WPG4"/>
<proteinExistence type="predicted"/>
<keyword evidence="1" id="KW-0472">Membrane</keyword>
<reference evidence="2 3" key="1">
    <citation type="submission" date="2019-10" db="EMBL/GenBank/DDBJ databases">
        <title>Pseudopuniceibacterium sp. HQ09 islated from Antarctica.</title>
        <authorList>
            <person name="Liao L."/>
            <person name="Su S."/>
            <person name="Chen B."/>
            <person name="Yu Y."/>
        </authorList>
    </citation>
    <scope>NUCLEOTIDE SEQUENCE [LARGE SCALE GENOMIC DNA]</scope>
    <source>
        <strain evidence="2 3">HQ09</strain>
    </source>
</reference>
<gene>
    <name evidence="2" type="ORF">F3W81_09310</name>
</gene>
<name>A0A7L9WPG4_9RHOB</name>
<dbReference type="EMBL" id="CP045201">
    <property type="protein sequence ID" value="QOL80990.1"/>
    <property type="molecule type" value="Genomic_DNA"/>
</dbReference>
<accession>A0A7L9WPG4</accession>
<protein>
    <submittedName>
        <fullName evidence="2">Uncharacterized protein</fullName>
    </submittedName>
</protein>